<keyword evidence="6" id="KW-1185">Reference proteome</keyword>
<dbReference type="OrthoDB" id="9785699at2"/>
<dbReference type="GO" id="GO:0016829">
    <property type="term" value="F:lyase activity"/>
    <property type="evidence" value="ECO:0007669"/>
    <property type="project" value="UniProtKB-KW"/>
</dbReference>
<dbReference type="AlphaFoldDB" id="A0A1X7IB36"/>
<evidence type="ECO:0000313" key="6">
    <source>
        <dbReference type="Proteomes" id="UP000193834"/>
    </source>
</evidence>
<feature type="domain" description="Elp3/MiaA/NifB-like radical SAM core" evidence="4">
    <location>
        <begin position="21"/>
        <end position="227"/>
    </location>
</feature>
<organism evidence="5 6">
    <name type="scientific">Paenibacillus aquistagni</name>
    <dbReference type="NCBI Taxonomy" id="1852522"/>
    <lineage>
        <taxon>Bacteria</taxon>
        <taxon>Bacillati</taxon>
        <taxon>Bacillota</taxon>
        <taxon>Bacilli</taxon>
        <taxon>Bacillales</taxon>
        <taxon>Paenibacillaceae</taxon>
        <taxon>Paenibacillus</taxon>
    </lineage>
</organism>
<dbReference type="RefSeq" id="WP_085492565.1">
    <property type="nucleotide sequence ID" value="NZ_FXAZ01000001.1"/>
</dbReference>
<evidence type="ECO:0000256" key="1">
    <source>
        <dbReference type="ARBA" id="ARBA00022723"/>
    </source>
</evidence>
<dbReference type="STRING" id="1852522.SAMN06295960_0280"/>
<evidence type="ECO:0000256" key="3">
    <source>
        <dbReference type="ARBA" id="ARBA00023014"/>
    </source>
</evidence>
<dbReference type="InterPro" id="IPR006638">
    <property type="entry name" value="Elp3/MiaA/NifB-like_rSAM"/>
</dbReference>
<accession>A0A1X7IB36</accession>
<gene>
    <name evidence="5" type="ORF">SAMN06295960_0280</name>
</gene>
<dbReference type="Pfam" id="PF04055">
    <property type="entry name" value="Radical_SAM"/>
    <property type="match status" value="1"/>
</dbReference>
<dbReference type="GO" id="GO:0046872">
    <property type="term" value="F:metal ion binding"/>
    <property type="evidence" value="ECO:0007669"/>
    <property type="project" value="UniProtKB-KW"/>
</dbReference>
<keyword evidence="5" id="KW-0456">Lyase</keyword>
<dbReference type="SFLD" id="SFLDG01084">
    <property type="entry name" value="Uncharacterised_Radical_SAM_Su"/>
    <property type="match status" value="1"/>
</dbReference>
<dbReference type="InterPro" id="IPR040086">
    <property type="entry name" value="MJ0683-like"/>
</dbReference>
<evidence type="ECO:0000259" key="4">
    <source>
        <dbReference type="SMART" id="SM00729"/>
    </source>
</evidence>
<keyword evidence="2" id="KW-0408">Iron</keyword>
<evidence type="ECO:0000256" key="2">
    <source>
        <dbReference type="ARBA" id="ARBA00023004"/>
    </source>
</evidence>
<dbReference type="GO" id="GO:0051536">
    <property type="term" value="F:iron-sulfur cluster binding"/>
    <property type="evidence" value="ECO:0007669"/>
    <property type="project" value="UniProtKB-KW"/>
</dbReference>
<dbReference type="SFLD" id="SFLDS00029">
    <property type="entry name" value="Radical_SAM"/>
    <property type="match status" value="1"/>
</dbReference>
<dbReference type="InterPro" id="IPR007197">
    <property type="entry name" value="rSAM"/>
</dbReference>
<dbReference type="PANTHER" id="PTHR43432">
    <property type="entry name" value="SLR0285 PROTEIN"/>
    <property type="match status" value="1"/>
</dbReference>
<sequence length="296" mass="34174">MEWITAKSLLVKNKHADWFGHDYTMNLYRGCHHGCIYCDSRSSCYGIEHFDIVRGKENSEELLHRELASKRSKGVIGMGSMSDPYNHDEPEQQLTRRALSVIKQHRFGVSIATKSALVTRDLDLLSQIQDLAPVNVSLSITAADDTLSERIERRVASSSERFQALKQLREAQIFAGVLMMPILPFITDTGSNIKRIINLAHEAGANYIFPSFGVTLRDNQREHYFRWLDKLYPGMKEQYIHTYGSRYGCMSTRQRKLEQAFKEACTERGILYRMPDIIKAYKQERQLEEPEQLSLF</sequence>
<dbReference type="Gene3D" id="3.80.30.30">
    <property type="match status" value="1"/>
</dbReference>
<dbReference type="CDD" id="cd01335">
    <property type="entry name" value="Radical_SAM"/>
    <property type="match status" value="1"/>
</dbReference>
<dbReference type="SUPFAM" id="SSF102114">
    <property type="entry name" value="Radical SAM enzymes"/>
    <property type="match status" value="1"/>
</dbReference>
<dbReference type="Proteomes" id="UP000193834">
    <property type="component" value="Unassembled WGS sequence"/>
</dbReference>
<keyword evidence="1" id="KW-0479">Metal-binding</keyword>
<reference evidence="5 6" key="1">
    <citation type="submission" date="2017-04" db="EMBL/GenBank/DDBJ databases">
        <authorList>
            <person name="Afonso C.L."/>
            <person name="Miller P.J."/>
            <person name="Scott M.A."/>
            <person name="Spackman E."/>
            <person name="Goraichik I."/>
            <person name="Dimitrov K.M."/>
            <person name="Suarez D.L."/>
            <person name="Swayne D.E."/>
        </authorList>
    </citation>
    <scope>NUCLEOTIDE SEQUENCE [LARGE SCALE GENOMIC DNA]</scope>
    <source>
        <strain evidence="5 6">11</strain>
    </source>
</reference>
<dbReference type="PANTHER" id="PTHR43432:SF5">
    <property type="entry name" value="ELP3_MIAA_NIFB-LIKE RADICAL SAM CORE DOMAIN-CONTAINING PROTEIN"/>
    <property type="match status" value="1"/>
</dbReference>
<evidence type="ECO:0000313" key="5">
    <source>
        <dbReference type="EMBL" id="SMG11650.1"/>
    </source>
</evidence>
<dbReference type="InterPro" id="IPR058240">
    <property type="entry name" value="rSAM_sf"/>
</dbReference>
<proteinExistence type="predicted"/>
<name>A0A1X7IB36_9BACL</name>
<protein>
    <submittedName>
        <fullName evidence="5">DNA repair photolyase</fullName>
    </submittedName>
</protein>
<keyword evidence="3" id="KW-0411">Iron-sulfur</keyword>
<dbReference type="SMART" id="SM00729">
    <property type="entry name" value="Elp3"/>
    <property type="match status" value="1"/>
</dbReference>
<dbReference type="EMBL" id="FXAZ01000001">
    <property type="protein sequence ID" value="SMG11650.1"/>
    <property type="molecule type" value="Genomic_DNA"/>
</dbReference>